<protein>
    <submittedName>
        <fullName evidence="3">Uncharacterized protein</fullName>
    </submittedName>
</protein>
<organism evidence="3 4">
    <name type="scientific">Actinokineospora iranica</name>
    <dbReference type="NCBI Taxonomy" id="1271860"/>
    <lineage>
        <taxon>Bacteria</taxon>
        <taxon>Bacillati</taxon>
        <taxon>Actinomycetota</taxon>
        <taxon>Actinomycetes</taxon>
        <taxon>Pseudonocardiales</taxon>
        <taxon>Pseudonocardiaceae</taxon>
        <taxon>Actinokineospora</taxon>
    </lineage>
</organism>
<proteinExistence type="predicted"/>
<keyword evidence="2" id="KW-0472">Membrane</keyword>
<sequence>MTENAAPAHSPDPGREEEPPQSTDDLTYTQGSGLYKQYTGDIEKMRSSKDPRVREIGLKAAYIFYNVYPVVLLILTVVVVLGAFLVLVFASGGWRPVAVAAAVGSIPLVMIIKFAVRRLVKKIGEK</sequence>
<feature type="transmembrane region" description="Helical" evidence="2">
    <location>
        <begin position="62"/>
        <end position="90"/>
    </location>
</feature>
<dbReference type="RefSeq" id="WP_091450752.1">
    <property type="nucleotide sequence ID" value="NZ_FMZZ01000006.1"/>
</dbReference>
<evidence type="ECO:0000313" key="4">
    <source>
        <dbReference type="Proteomes" id="UP000199501"/>
    </source>
</evidence>
<accession>A0A1G6RDU2</accession>
<name>A0A1G6RDU2_9PSEU</name>
<gene>
    <name evidence="3" type="ORF">SAMN05216174_106296</name>
</gene>
<feature type="transmembrane region" description="Helical" evidence="2">
    <location>
        <begin position="96"/>
        <end position="116"/>
    </location>
</feature>
<keyword evidence="2" id="KW-1133">Transmembrane helix</keyword>
<evidence type="ECO:0000313" key="3">
    <source>
        <dbReference type="EMBL" id="SDD02708.1"/>
    </source>
</evidence>
<feature type="region of interest" description="Disordered" evidence="1">
    <location>
        <begin position="1"/>
        <end position="31"/>
    </location>
</feature>
<keyword evidence="2" id="KW-0812">Transmembrane</keyword>
<feature type="compositionally biased region" description="Polar residues" evidence="1">
    <location>
        <begin position="20"/>
        <end position="31"/>
    </location>
</feature>
<keyword evidence="4" id="KW-1185">Reference proteome</keyword>
<dbReference type="Proteomes" id="UP000199501">
    <property type="component" value="Unassembled WGS sequence"/>
</dbReference>
<dbReference type="EMBL" id="FMZZ01000006">
    <property type="protein sequence ID" value="SDD02708.1"/>
    <property type="molecule type" value="Genomic_DNA"/>
</dbReference>
<dbReference type="AlphaFoldDB" id="A0A1G6RDU2"/>
<evidence type="ECO:0000256" key="2">
    <source>
        <dbReference type="SAM" id="Phobius"/>
    </source>
</evidence>
<reference evidence="4" key="1">
    <citation type="submission" date="2016-10" db="EMBL/GenBank/DDBJ databases">
        <authorList>
            <person name="Varghese N."/>
            <person name="Submissions S."/>
        </authorList>
    </citation>
    <scope>NUCLEOTIDE SEQUENCE [LARGE SCALE GENOMIC DNA]</scope>
    <source>
        <strain evidence="4">IBRC-M 10403</strain>
    </source>
</reference>
<evidence type="ECO:0000256" key="1">
    <source>
        <dbReference type="SAM" id="MobiDB-lite"/>
    </source>
</evidence>